<reference evidence="1 2" key="1">
    <citation type="submission" date="2018-03" db="EMBL/GenBank/DDBJ databases">
        <title>Aquarubrobacter algicola gen. nov., sp. nov., a novel actinobacterium isolated from shallow eutrophic lake during the end of cyanobacterial harmful algal blooms.</title>
        <authorList>
            <person name="Chun S.J."/>
        </authorList>
    </citation>
    <scope>NUCLEOTIDE SEQUENCE [LARGE SCALE GENOMIC DNA]</scope>
    <source>
        <strain evidence="1 2">Seoho-28</strain>
    </source>
</reference>
<evidence type="ECO:0000313" key="1">
    <source>
        <dbReference type="EMBL" id="PTL59963.1"/>
    </source>
</evidence>
<sequence length="457" mass="50353">MTGAFSWSEQYTGAALATDLAEWSLEIEWPDRRVRSRGHGAFPGLGPDAPAGAALHRVCAALSRLVDGRDVFGCSSYRRTRGLASVNNAAIADAVAYSADRLRHDDRRLEVRLDSALSAGLHRRVRAECGEGMAVLPGWRNPKSEEREIDVLVDGHAFEQKVDDIDQQLWDALKLASMLRHGQTVRHAYLVAWAPKETFDTAPAGVLYRTAGVWDFADLVSRLPAAWQKCLADGNNTPLETPARILTERIAHADCRDGREIRAVKLRLVDDEQISWDEGTPQRTHRAGEIPVTLTTTDLIEAWAATLDPQASWWHHARQEAYAAVSGIDLRTAPERLTGKTPAWFDVEAEPWARLGSAALDGNPRQLHGFLQSIGKAFVPAHTPFSMYLEAPRPVAAFHQQHAQQLKVAEASRLHTVRAMANEVVEILYGPVDVSTGTAELAFHGFDAQGGEPDPDW</sequence>
<keyword evidence="2" id="KW-1185">Reference proteome</keyword>
<protein>
    <submittedName>
        <fullName evidence="1">Uncharacterized protein</fullName>
    </submittedName>
</protein>
<comment type="caution">
    <text evidence="1">The sequence shown here is derived from an EMBL/GenBank/DDBJ whole genome shotgun (WGS) entry which is preliminary data.</text>
</comment>
<proteinExistence type="predicted"/>
<name>A0A2T4UL47_9ACTN</name>
<dbReference type="AlphaFoldDB" id="A0A2T4UL47"/>
<dbReference type="Proteomes" id="UP000240739">
    <property type="component" value="Unassembled WGS sequence"/>
</dbReference>
<organism evidence="1 2">
    <name type="scientific">Paraconexibacter algicola</name>
    <dbReference type="NCBI Taxonomy" id="2133960"/>
    <lineage>
        <taxon>Bacteria</taxon>
        <taxon>Bacillati</taxon>
        <taxon>Actinomycetota</taxon>
        <taxon>Thermoleophilia</taxon>
        <taxon>Solirubrobacterales</taxon>
        <taxon>Paraconexibacteraceae</taxon>
        <taxon>Paraconexibacter</taxon>
    </lineage>
</organism>
<dbReference type="EMBL" id="PYYB01000001">
    <property type="protein sequence ID" value="PTL59963.1"/>
    <property type="molecule type" value="Genomic_DNA"/>
</dbReference>
<accession>A0A2T4UL47</accession>
<evidence type="ECO:0000313" key="2">
    <source>
        <dbReference type="Proteomes" id="UP000240739"/>
    </source>
</evidence>
<gene>
    <name evidence="1" type="ORF">C7Y72_10050</name>
</gene>